<evidence type="ECO:0000256" key="2">
    <source>
        <dbReference type="SAM" id="Phobius"/>
    </source>
</evidence>
<feature type="transmembrane region" description="Helical" evidence="2">
    <location>
        <begin position="52"/>
        <end position="70"/>
    </location>
</feature>
<feature type="transmembrane region" description="Helical" evidence="2">
    <location>
        <begin position="209"/>
        <end position="234"/>
    </location>
</feature>
<feature type="transmembrane region" description="Helical" evidence="2">
    <location>
        <begin position="536"/>
        <end position="554"/>
    </location>
</feature>
<protein>
    <recommendedName>
        <fullName evidence="5">Glycosyltransferase RgtA/B/C/D-like domain-containing protein</fullName>
    </recommendedName>
</protein>
<evidence type="ECO:0000313" key="3">
    <source>
        <dbReference type="EMBL" id="GAB32444.1"/>
    </source>
</evidence>
<feature type="transmembrane region" description="Helical" evidence="2">
    <location>
        <begin position="366"/>
        <end position="383"/>
    </location>
</feature>
<feature type="transmembrane region" description="Helical" evidence="2">
    <location>
        <begin position="481"/>
        <end position="502"/>
    </location>
</feature>
<sequence>MTPTAATPTPTAPTPNGSASNSEASSARTDAVDSPAPSTTATERRQAVTYRLSDVALISALLGLLGLVPLPTAVRALLVAAFVFIGPGAAIATWVQVPRRVLPAVIVTLSMSVTTIVAIGAMWSYRWHPTSILVVGCLAVLCSSLSSYVRTRSAPPLRQWHTDLASRALSSLRSIGFDVSVVFLGLAVILWVVALSIGLPGVDASFFGLLFSGAGTLLIPAVVLVATAFVIAVARRRTPTAVAALVALIVIERGTTWLGTEVPLYEWTYKHIAVVRYVLAHDLIQPNGTDIYAQWPAFFVTTAWFSDVTGLDPMTLAHAFAPVIHVLIAVIVYSASRTIGASRRVAVTAAFCVEMVNWVAQDYFSPQAWTLVIAYGLLTMLIASRHHRQMGVLAIIPFAAIVPTHQLTPFWALAAAVALVIFRQMRPWWAVAVMIGIAGAYLALNFDAVAPYGILSGGNPVSNATSNVTASGVPAKEITSLVCRALSAGVLLLAGLAAVAGWKNKRPYVIACAIVAFSPLALLLGQSYGGEAIFRVYLYSLLGCGLLVAPYVVAALDGFRDGRRRLLAAAAAVAVVVAALAGAYSYFALWPTVVETREQVNAIDRITANTPPGTRIIMLYGAGLPARINDNYAPLTLANPYFDYPLSYELADTRGTFPTPEQLGWLEWKVGETDKPTIVAFTTQSRRVIEYYGEYGPGAPAEFEDIMRQTPGWRTIYENSDTLVLEHDPTAAPR</sequence>
<dbReference type="EMBL" id="BAFB01000007">
    <property type="protein sequence ID" value="GAB32444.1"/>
    <property type="molecule type" value="Genomic_DNA"/>
</dbReference>
<feature type="transmembrane region" description="Helical" evidence="2">
    <location>
        <begin position="175"/>
        <end position="197"/>
    </location>
</feature>
<feature type="region of interest" description="Disordered" evidence="1">
    <location>
        <begin position="1"/>
        <end position="43"/>
    </location>
</feature>
<feature type="transmembrane region" description="Helical" evidence="2">
    <location>
        <begin position="241"/>
        <end position="260"/>
    </location>
</feature>
<feature type="compositionally biased region" description="Low complexity" evidence="1">
    <location>
        <begin position="1"/>
        <end position="27"/>
    </location>
</feature>
<feature type="transmembrane region" description="Helical" evidence="2">
    <location>
        <begin position="508"/>
        <end position="524"/>
    </location>
</feature>
<dbReference type="RefSeq" id="WP_007236712.1">
    <property type="nucleotide sequence ID" value="NZ_BAFB01000007.1"/>
</dbReference>
<accession>H5TG36</accession>
<keyword evidence="2" id="KW-0812">Transmembrane</keyword>
<feature type="transmembrane region" description="Helical" evidence="2">
    <location>
        <begin position="131"/>
        <end position="149"/>
    </location>
</feature>
<feature type="transmembrane region" description="Helical" evidence="2">
    <location>
        <begin position="315"/>
        <end position="333"/>
    </location>
</feature>
<evidence type="ECO:0008006" key="5">
    <source>
        <dbReference type="Google" id="ProtNLM"/>
    </source>
</evidence>
<evidence type="ECO:0000256" key="1">
    <source>
        <dbReference type="SAM" id="MobiDB-lite"/>
    </source>
</evidence>
<keyword evidence="4" id="KW-1185">Reference proteome</keyword>
<reference evidence="3" key="1">
    <citation type="submission" date="2012-02" db="EMBL/GenBank/DDBJ databases">
        <title>Whole genome shotgun sequence of Gordonia otitidis NBRC 100426.</title>
        <authorList>
            <person name="Yoshida I."/>
            <person name="Hosoyama A."/>
            <person name="Tsuchikane K."/>
            <person name="Katsumata H."/>
            <person name="Yamazaki S."/>
            <person name="Fujita N."/>
        </authorList>
    </citation>
    <scope>NUCLEOTIDE SEQUENCE [LARGE SCALE GENOMIC DNA]</scope>
    <source>
        <strain evidence="3">NBRC 100426</strain>
    </source>
</reference>
<name>H5TG36_GORO1</name>
<gene>
    <name evidence="3" type="ORF">GOOTI_007_00040</name>
</gene>
<feature type="transmembrane region" description="Helical" evidence="2">
    <location>
        <begin position="102"/>
        <end position="125"/>
    </location>
</feature>
<feature type="transmembrane region" description="Helical" evidence="2">
    <location>
        <begin position="395"/>
        <end position="422"/>
    </location>
</feature>
<dbReference type="Proteomes" id="UP000005038">
    <property type="component" value="Unassembled WGS sequence"/>
</dbReference>
<dbReference type="STRING" id="1108044.GOOTI_007_00040"/>
<comment type="caution">
    <text evidence="3">The sequence shown here is derived from an EMBL/GenBank/DDBJ whole genome shotgun (WGS) entry which is preliminary data.</text>
</comment>
<organism evidence="3 4">
    <name type="scientific">Gordonia otitidis (strain DSM 44809 / CCUG 52243 / JCM 12355 / NBRC 100426 / IFM 10032)</name>
    <dbReference type="NCBI Taxonomy" id="1108044"/>
    <lineage>
        <taxon>Bacteria</taxon>
        <taxon>Bacillati</taxon>
        <taxon>Actinomycetota</taxon>
        <taxon>Actinomycetes</taxon>
        <taxon>Mycobacteriales</taxon>
        <taxon>Gordoniaceae</taxon>
        <taxon>Gordonia</taxon>
    </lineage>
</organism>
<evidence type="ECO:0000313" key="4">
    <source>
        <dbReference type="Proteomes" id="UP000005038"/>
    </source>
</evidence>
<feature type="transmembrane region" description="Helical" evidence="2">
    <location>
        <begin position="566"/>
        <end position="589"/>
    </location>
</feature>
<feature type="transmembrane region" description="Helical" evidence="2">
    <location>
        <begin position="76"/>
        <end position="95"/>
    </location>
</feature>
<dbReference type="AlphaFoldDB" id="H5TG36"/>
<keyword evidence="2" id="KW-0472">Membrane</keyword>
<feature type="transmembrane region" description="Helical" evidence="2">
    <location>
        <begin position="428"/>
        <end position="446"/>
    </location>
</feature>
<proteinExistence type="predicted"/>
<keyword evidence="2" id="KW-1133">Transmembrane helix</keyword>